<dbReference type="GO" id="GO:1900376">
    <property type="term" value="P:regulation of secondary metabolite biosynthetic process"/>
    <property type="evidence" value="ECO:0007669"/>
    <property type="project" value="TreeGrafter"/>
</dbReference>
<sequence>MRKTKGSSSKNARNLACSMVRMAGVRMTRQRRAVLETIISSTDHPTAGQIYERTCRNSAGISLATVYNCLETMSEAGLINQLRFDNGPSRYCPNLVPHVHVLDDSSNRVIDVKLKPGIRIEDVFDLPEGVCVRSMDACLHGIIPEHCLPPSQTKS</sequence>
<dbReference type="Gene3D" id="1.10.10.10">
    <property type="entry name" value="Winged helix-like DNA-binding domain superfamily/Winged helix DNA-binding domain"/>
    <property type="match status" value="1"/>
</dbReference>
<dbReference type="Pfam" id="PF01475">
    <property type="entry name" value="FUR"/>
    <property type="match status" value="1"/>
</dbReference>
<gene>
    <name evidence="1" type="ORF">H9862_07210</name>
</gene>
<dbReference type="InterPro" id="IPR036390">
    <property type="entry name" value="WH_DNA-bd_sf"/>
</dbReference>
<dbReference type="PANTHER" id="PTHR33202:SF7">
    <property type="entry name" value="FERRIC UPTAKE REGULATION PROTEIN"/>
    <property type="match status" value="1"/>
</dbReference>
<dbReference type="InterPro" id="IPR036388">
    <property type="entry name" value="WH-like_DNA-bd_sf"/>
</dbReference>
<protein>
    <submittedName>
        <fullName evidence="1">Transcriptional repressor</fullName>
    </submittedName>
</protein>
<comment type="caution">
    <text evidence="1">The sequence shown here is derived from an EMBL/GenBank/DDBJ whole genome shotgun (WGS) entry which is preliminary data.</text>
</comment>
<dbReference type="EMBL" id="DXFQ01000133">
    <property type="protein sequence ID" value="HIX20372.1"/>
    <property type="molecule type" value="Genomic_DNA"/>
</dbReference>
<dbReference type="GO" id="GO:0003700">
    <property type="term" value="F:DNA-binding transcription factor activity"/>
    <property type="evidence" value="ECO:0007669"/>
    <property type="project" value="InterPro"/>
</dbReference>
<reference evidence="1" key="1">
    <citation type="journal article" date="2021" name="PeerJ">
        <title>Extensive microbial diversity within the chicken gut microbiome revealed by metagenomics and culture.</title>
        <authorList>
            <person name="Gilroy R."/>
            <person name="Ravi A."/>
            <person name="Getino M."/>
            <person name="Pursley I."/>
            <person name="Horton D.L."/>
            <person name="Alikhan N.F."/>
            <person name="Baker D."/>
            <person name="Gharbi K."/>
            <person name="Hall N."/>
            <person name="Watson M."/>
            <person name="Adriaenssens E.M."/>
            <person name="Foster-Nyarko E."/>
            <person name="Jarju S."/>
            <person name="Secka A."/>
            <person name="Antonio M."/>
            <person name="Oren A."/>
            <person name="Chaudhuri R.R."/>
            <person name="La Ragione R."/>
            <person name="Hildebrand F."/>
            <person name="Pallen M.J."/>
        </authorList>
    </citation>
    <scope>NUCLEOTIDE SEQUENCE</scope>
    <source>
        <strain evidence="1">14975</strain>
    </source>
</reference>
<dbReference type="GO" id="GO:0045892">
    <property type="term" value="P:negative regulation of DNA-templated transcription"/>
    <property type="evidence" value="ECO:0007669"/>
    <property type="project" value="TreeGrafter"/>
</dbReference>
<organism evidence="1 2">
    <name type="scientific">Candidatus Akkermansia intestinigallinarum</name>
    <dbReference type="NCBI Taxonomy" id="2838431"/>
    <lineage>
        <taxon>Bacteria</taxon>
        <taxon>Pseudomonadati</taxon>
        <taxon>Verrucomicrobiota</taxon>
        <taxon>Verrucomicrobiia</taxon>
        <taxon>Verrucomicrobiales</taxon>
        <taxon>Akkermansiaceae</taxon>
        <taxon>Akkermansia</taxon>
    </lineage>
</organism>
<dbReference type="AlphaFoldDB" id="A0A9D1VBY3"/>
<dbReference type="InterPro" id="IPR002481">
    <property type="entry name" value="FUR"/>
</dbReference>
<name>A0A9D1VBY3_9BACT</name>
<reference evidence="1" key="2">
    <citation type="submission" date="2021-04" db="EMBL/GenBank/DDBJ databases">
        <authorList>
            <person name="Gilroy R."/>
        </authorList>
    </citation>
    <scope>NUCLEOTIDE SEQUENCE</scope>
    <source>
        <strain evidence="1">14975</strain>
    </source>
</reference>
<dbReference type="PANTHER" id="PTHR33202">
    <property type="entry name" value="ZINC UPTAKE REGULATION PROTEIN"/>
    <property type="match status" value="1"/>
</dbReference>
<evidence type="ECO:0000313" key="1">
    <source>
        <dbReference type="EMBL" id="HIX20372.1"/>
    </source>
</evidence>
<dbReference type="CDD" id="cd07153">
    <property type="entry name" value="Fur_like"/>
    <property type="match status" value="1"/>
</dbReference>
<dbReference type="Proteomes" id="UP000823964">
    <property type="component" value="Unassembled WGS sequence"/>
</dbReference>
<dbReference type="SUPFAM" id="SSF46785">
    <property type="entry name" value="Winged helix' DNA-binding domain"/>
    <property type="match status" value="1"/>
</dbReference>
<dbReference type="GO" id="GO:0008270">
    <property type="term" value="F:zinc ion binding"/>
    <property type="evidence" value="ECO:0007669"/>
    <property type="project" value="TreeGrafter"/>
</dbReference>
<accession>A0A9D1VBY3</accession>
<proteinExistence type="predicted"/>
<evidence type="ECO:0000313" key="2">
    <source>
        <dbReference type="Proteomes" id="UP000823964"/>
    </source>
</evidence>
<dbReference type="GO" id="GO:0000976">
    <property type="term" value="F:transcription cis-regulatory region binding"/>
    <property type="evidence" value="ECO:0007669"/>
    <property type="project" value="TreeGrafter"/>
</dbReference>